<dbReference type="NCBIfam" id="TIGR04131">
    <property type="entry name" value="Bac_Flav_CTERM"/>
    <property type="match status" value="1"/>
</dbReference>
<dbReference type="PANTHER" id="PTHR13833:SF71">
    <property type="entry name" value="NHL DOMAIN-CONTAINING PROTEIN"/>
    <property type="match status" value="1"/>
</dbReference>
<organism evidence="1 2">
    <name type="scientific">Mucilaginibacter sabulilitoris</name>
    <dbReference type="NCBI Taxonomy" id="1173583"/>
    <lineage>
        <taxon>Bacteria</taxon>
        <taxon>Pseudomonadati</taxon>
        <taxon>Bacteroidota</taxon>
        <taxon>Sphingobacteriia</taxon>
        <taxon>Sphingobacteriales</taxon>
        <taxon>Sphingobacteriaceae</taxon>
        <taxon>Mucilaginibacter</taxon>
    </lineage>
</organism>
<dbReference type="InterPro" id="IPR026341">
    <property type="entry name" value="T9SS_type_B"/>
</dbReference>
<dbReference type="Gene3D" id="2.120.10.30">
    <property type="entry name" value="TolB, C-terminal domain"/>
    <property type="match status" value="4"/>
</dbReference>
<dbReference type="EMBL" id="CP139558">
    <property type="protein sequence ID" value="WPU95323.1"/>
    <property type="molecule type" value="Genomic_DNA"/>
</dbReference>
<protein>
    <submittedName>
        <fullName evidence="1">Gliding motility-associated C-terminal domain-containing protein</fullName>
    </submittedName>
</protein>
<name>A0ABZ0TQC4_9SPHI</name>
<evidence type="ECO:0000313" key="2">
    <source>
        <dbReference type="Proteomes" id="UP001324380"/>
    </source>
</evidence>
<proteinExistence type="predicted"/>
<evidence type="ECO:0000313" key="1">
    <source>
        <dbReference type="EMBL" id="WPU95323.1"/>
    </source>
</evidence>
<dbReference type="Pfam" id="PF13585">
    <property type="entry name" value="CHU_C"/>
    <property type="match status" value="1"/>
</dbReference>
<gene>
    <name evidence="1" type="ORF">SNE25_07270</name>
</gene>
<dbReference type="RefSeq" id="WP_321564435.1">
    <property type="nucleotide sequence ID" value="NZ_CP139558.1"/>
</dbReference>
<keyword evidence="2" id="KW-1185">Reference proteome</keyword>
<dbReference type="InterPro" id="IPR011042">
    <property type="entry name" value="6-blade_b-propeller_TolB-like"/>
</dbReference>
<dbReference type="PANTHER" id="PTHR13833">
    <property type="match status" value="1"/>
</dbReference>
<reference evidence="1 2" key="1">
    <citation type="submission" date="2023-11" db="EMBL/GenBank/DDBJ databases">
        <title>Analysis of the Genomes of Mucilaginibacter gossypii cycad 4 and M. sabulilitoris SNA2: microbes with the potential for plant growth promotion.</title>
        <authorList>
            <person name="Hirsch A.M."/>
            <person name="Humm E."/>
            <person name="Rubbi M."/>
            <person name="Del Vecchio G."/>
            <person name="Ha S.M."/>
            <person name="Pellegrini M."/>
            <person name="Gunsalus R.P."/>
        </authorList>
    </citation>
    <scope>NUCLEOTIDE SEQUENCE [LARGE SCALE GENOMIC DNA]</scope>
    <source>
        <strain evidence="1 2">SNA2</strain>
    </source>
</reference>
<dbReference type="SUPFAM" id="SSF50956">
    <property type="entry name" value="Thermostable phytase (3-phytase)"/>
    <property type="match status" value="1"/>
</dbReference>
<dbReference type="SUPFAM" id="SSF63829">
    <property type="entry name" value="Calcium-dependent phosphotriesterase"/>
    <property type="match status" value="1"/>
</dbReference>
<sequence length="823" mass="86322">MQAQTPVITPKLPQPVIIKLDATGHRTVLPADVTDNISPRAANFMAIVSPASFDCSSLGPQTVIVTASNGPGNIATLPVQVIVVSTPVFANHPDVTIPTDDCHASMPDFTTSAGLTNACTNVNITQVPAAGTPLTVNEPTIVTLTAADTYGGTAATFFMVTSYSVPQIFSKPEPIVIKLNENGNYTLQASDLGQIFNCDGAPVTTIPVPQNLTCADLGNKTITLTASTIRPNPQAVTFSVPTDAVTDPAGNIYIADGYSCSIRKIAADGTVTTFAGGSGCGYADGTGITAKFNVVNGITIDPQGNLYVVDESDRVRKITPDAQVSTLAGNGQNESVDGTGISASFNDPRGIAIDGAGNLYVTQNDFLVRKVTPTGMVTTLTASPLISKLNTPIGITTDMQGNLYVTDYTSAIKKIAPNGTITIIAGHSGQGFDDGAGAAATFNLPKGIVRDNVGNLYVTDSKNNAIRKIDPSGVVTTLQLHAAIPTDKATLNNPIGIKFDPFGNLIVVDTDNERIVRITPTGQLTTIAGNGVVGNNNGNANTPATLGTQISKPIPIIVTNSLGSTTNPNGITPAIASYPLNATVCAGNEVQFVATIPSGDYVNSYQWRVNNTNRGTNSPFFNSSTLHDGDVVICIVSNHISCTVPQPSLPIIVHIKPAPQIIFNDNPTIKQGDNITLNPELHGDIVSLRWGPAVGLSSISIANPVASPSNTITYYLTATSSLNCETTVPVTVNVISPINIPNTFTPNGDGFNDRWLINDLLPFPACVVDVFNRYGQLLFHSVGYGRAWDGIYNGGKLPPGTYYYMIDLKNGDKPLSGWVAILR</sequence>
<accession>A0ABZ0TQC4</accession>
<dbReference type="Proteomes" id="UP001324380">
    <property type="component" value="Chromosome"/>
</dbReference>